<feature type="transmembrane region" description="Helical" evidence="1">
    <location>
        <begin position="7"/>
        <end position="29"/>
    </location>
</feature>
<dbReference type="AlphaFoldDB" id="A0AA38NUJ6"/>
<evidence type="ECO:0000313" key="3">
    <source>
        <dbReference type="Proteomes" id="UP001163846"/>
    </source>
</evidence>
<dbReference type="EMBL" id="MU808074">
    <property type="protein sequence ID" value="KAJ3830891.1"/>
    <property type="molecule type" value="Genomic_DNA"/>
</dbReference>
<name>A0AA38NUJ6_9AGAR</name>
<organism evidence="2 3">
    <name type="scientific">Lentinula raphanica</name>
    <dbReference type="NCBI Taxonomy" id="153919"/>
    <lineage>
        <taxon>Eukaryota</taxon>
        <taxon>Fungi</taxon>
        <taxon>Dikarya</taxon>
        <taxon>Basidiomycota</taxon>
        <taxon>Agaricomycotina</taxon>
        <taxon>Agaricomycetes</taxon>
        <taxon>Agaricomycetidae</taxon>
        <taxon>Agaricales</taxon>
        <taxon>Marasmiineae</taxon>
        <taxon>Omphalotaceae</taxon>
        <taxon>Lentinula</taxon>
    </lineage>
</organism>
<gene>
    <name evidence="2" type="ORF">F5878DRAFT_668196</name>
</gene>
<proteinExistence type="predicted"/>
<sequence length="109" mass="12462">MRRISVHFLTILHIVFVLIGVISALSWLYPNLGKEVINLGKLARIPFSYELNLIPVALAPSRNTADSTATTPNPLKTKVVEMWGTFGELLTEVYHVYKLQYRLRDQEYS</sequence>
<evidence type="ECO:0000313" key="2">
    <source>
        <dbReference type="EMBL" id="KAJ3830891.1"/>
    </source>
</evidence>
<keyword evidence="1" id="KW-1133">Transmembrane helix</keyword>
<evidence type="ECO:0000256" key="1">
    <source>
        <dbReference type="SAM" id="Phobius"/>
    </source>
</evidence>
<dbReference type="Proteomes" id="UP001163846">
    <property type="component" value="Unassembled WGS sequence"/>
</dbReference>
<accession>A0AA38NUJ6</accession>
<comment type="caution">
    <text evidence="2">The sequence shown here is derived from an EMBL/GenBank/DDBJ whole genome shotgun (WGS) entry which is preliminary data.</text>
</comment>
<keyword evidence="3" id="KW-1185">Reference proteome</keyword>
<reference evidence="2" key="1">
    <citation type="submission" date="2022-08" db="EMBL/GenBank/DDBJ databases">
        <authorList>
            <consortium name="DOE Joint Genome Institute"/>
            <person name="Min B."/>
            <person name="Riley R."/>
            <person name="Sierra-Patev S."/>
            <person name="Naranjo-Ortiz M."/>
            <person name="Looney B."/>
            <person name="Konkel Z."/>
            <person name="Slot J.C."/>
            <person name="Sakamoto Y."/>
            <person name="Steenwyk J.L."/>
            <person name="Rokas A."/>
            <person name="Carro J."/>
            <person name="Camarero S."/>
            <person name="Ferreira P."/>
            <person name="Molpeceres G."/>
            <person name="Ruiz-Duenas F.J."/>
            <person name="Serrano A."/>
            <person name="Henrissat B."/>
            <person name="Drula E."/>
            <person name="Hughes K.W."/>
            <person name="Mata J.L."/>
            <person name="Ishikawa N.K."/>
            <person name="Vargas-Isla R."/>
            <person name="Ushijima S."/>
            <person name="Smith C.A."/>
            <person name="Ahrendt S."/>
            <person name="Andreopoulos W."/>
            <person name="He G."/>
            <person name="Labutti K."/>
            <person name="Lipzen A."/>
            <person name="Ng V."/>
            <person name="Sandor L."/>
            <person name="Barry K."/>
            <person name="Martinez A.T."/>
            <person name="Xiao Y."/>
            <person name="Gibbons J.G."/>
            <person name="Terashima K."/>
            <person name="Hibbett D.S."/>
            <person name="Grigoriev I.V."/>
        </authorList>
    </citation>
    <scope>NUCLEOTIDE SEQUENCE</scope>
    <source>
        <strain evidence="2">TFB9207</strain>
    </source>
</reference>
<keyword evidence="1" id="KW-0472">Membrane</keyword>
<protein>
    <submittedName>
        <fullName evidence="2">Uncharacterized protein</fullName>
    </submittedName>
</protein>
<keyword evidence="1" id="KW-0812">Transmembrane</keyword>